<keyword evidence="3" id="KW-0805">Transcription regulation</keyword>
<feature type="region of interest" description="Disordered" evidence="7">
    <location>
        <begin position="314"/>
        <end position="348"/>
    </location>
</feature>
<name>A0AAV9NH67_9EURO</name>
<dbReference type="GO" id="GO:0000981">
    <property type="term" value="F:DNA-binding transcription factor activity, RNA polymerase II-specific"/>
    <property type="evidence" value="ECO:0007669"/>
    <property type="project" value="InterPro"/>
</dbReference>
<keyword evidence="2" id="KW-0479">Metal-binding</keyword>
<dbReference type="InterPro" id="IPR007219">
    <property type="entry name" value="XnlR_reg_dom"/>
</dbReference>
<evidence type="ECO:0000256" key="4">
    <source>
        <dbReference type="ARBA" id="ARBA00023125"/>
    </source>
</evidence>
<dbReference type="GeneID" id="89980461"/>
<dbReference type="CDD" id="cd00067">
    <property type="entry name" value="GAL4"/>
    <property type="match status" value="1"/>
</dbReference>
<dbReference type="GO" id="GO:0003677">
    <property type="term" value="F:DNA binding"/>
    <property type="evidence" value="ECO:0007669"/>
    <property type="project" value="UniProtKB-KW"/>
</dbReference>
<dbReference type="InterPro" id="IPR050815">
    <property type="entry name" value="TF_fung"/>
</dbReference>
<feature type="region of interest" description="Disordered" evidence="7">
    <location>
        <begin position="237"/>
        <end position="290"/>
    </location>
</feature>
<evidence type="ECO:0000259" key="8">
    <source>
        <dbReference type="Pfam" id="PF04082"/>
    </source>
</evidence>
<protein>
    <recommendedName>
        <fullName evidence="8">Xylanolytic transcriptional activator regulatory domain-containing protein</fullName>
    </recommendedName>
</protein>
<keyword evidence="6" id="KW-0539">Nucleus</keyword>
<dbReference type="PANTHER" id="PTHR47338:SF11">
    <property type="entry name" value="ZN(II)2CYS6 TRANSCRIPTION FACTOR (EUROFUNG)"/>
    <property type="match status" value="1"/>
</dbReference>
<sequence>MAHPPMDTQSVGSQVAQKPRLPSFSNFLSGTGRPDLNFTPHGPVSNRNDSAHPQLIKTNHNRPPLGHHVPQQAAYSPPDPSVLQHLDQVSRRLSVQQSPVRPTFWQNSSPNSLERHAPLPPHLSQLSPPEHGYGRVVVGERTVPGKGICYIYDDGTMCQKIINGDAVNPKWGTTKAGKPRKRLGQACNTCREKKVVQNLTSNTIDSSTDSNVQIKCDPSVPKCAQCQKFGRECKFESTARTNPKHSTNGQSGTPSSPSEMAGERYSPRRGSTASSEPSPSDHISLQQGVKSSMPVHSLLSPTSIDDAVQDEATNLSPPAKKARFSASPRPVSDRRPSDAAGGEVLPGLISSPASTANYSWKTDPYELDRDLTLYLLSRYFYHIGCATDCTIPRKPFTHWVTTCTNKSSADLMLIYAMLAMGALFSRRRDLQFHYQLFTDVVQEAVLKNGDIFSLQLIHTRLILSLIAFSQGQYNRALEYTGSARITSCGLNYNMEEGVCAITSPDELVFGFDRAMTIECRRRTFWTAYIMECFNGCCSASVRAVYRSDCHLRLPCEQSAFEKGNIPLVAFDLALGVDSSRSGYNSGTTGQVGLLGYMVEMATIFNEVVSKISRSRTHLSEGYNTSLDTFCRDVMARLEVWDQFLDKTVNRPGTDKDNYEPMSGPRILYHYTAMLLHRHVCHAKMDSQSIVAHVRETYRHAQAILENVQRVSNEEKRDAPMARLAAMSPVSGFAIVEALDTITAAGTLYDLMDMGGQVMSSISMGLEALERLTDYWQSARLQRDITKERLKLLLNATKRASDFNGAYYFGEPMQSPFGPEQDIVYGLSRMRYFQALGWADRIHSDGDFHRL</sequence>
<reference evidence="9 10" key="1">
    <citation type="submission" date="2023-08" db="EMBL/GenBank/DDBJ databases">
        <title>Black Yeasts Isolated from many extreme environments.</title>
        <authorList>
            <person name="Coleine C."/>
            <person name="Stajich J.E."/>
            <person name="Selbmann L."/>
        </authorList>
    </citation>
    <scope>NUCLEOTIDE SEQUENCE [LARGE SCALE GENOMIC DNA]</scope>
    <source>
        <strain evidence="9 10">CCFEE 5792</strain>
    </source>
</reference>
<dbReference type="GO" id="GO:0005634">
    <property type="term" value="C:nucleus"/>
    <property type="evidence" value="ECO:0007669"/>
    <property type="project" value="UniProtKB-SubCell"/>
</dbReference>
<dbReference type="RefSeq" id="XP_064708498.1">
    <property type="nucleotide sequence ID" value="XM_064855838.1"/>
</dbReference>
<evidence type="ECO:0000256" key="7">
    <source>
        <dbReference type="SAM" id="MobiDB-lite"/>
    </source>
</evidence>
<accession>A0AAV9NH67</accession>
<keyword evidence="10" id="KW-1185">Reference proteome</keyword>
<comment type="caution">
    <text evidence="9">The sequence shown here is derived from an EMBL/GenBank/DDBJ whole genome shotgun (WGS) entry which is preliminary data.</text>
</comment>
<dbReference type="GO" id="GO:0006351">
    <property type="term" value="P:DNA-templated transcription"/>
    <property type="evidence" value="ECO:0007669"/>
    <property type="project" value="InterPro"/>
</dbReference>
<dbReference type="Proteomes" id="UP001358417">
    <property type="component" value="Unassembled WGS sequence"/>
</dbReference>
<feature type="region of interest" description="Disordered" evidence="7">
    <location>
        <begin position="1"/>
        <end position="129"/>
    </location>
</feature>
<evidence type="ECO:0000256" key="6">
    <source>
        <dbReference type="ARBA" id="ARBA00023242"/>
    </source>
</evidence>
<evidence type="ECO:0000256" key="5">
    <source>
        <dbReference type="ARBA" id="ARBA00023163"/>
    </source>
</evidence>
<feature type="compositionally biased region" description="Polar residues" evidence="7">
    <location>
        <begin position="7"/>
        <end position="16"/>
    </location>
</feature>
<feature type="domain" description="Xylanolytic transcriptional activator regulatory" evidence="8">
    <location>
        <begin position="404"/>
        <end position="615"/>
    </location>
</feature>
<feature type="compositionally biased region" description="Polar residues" evidence="7">
    <location>
        <begin position="91"/>
        <end position="112"/>
    </location>
</feature>
<evidence type="ECO:0000313" key="9">
    <source>
        <dbReference type="EMBL" id="KAK5056782.1"/>
    </source>
</evidence>
<evidence type="ECO:0000313" key="10">
    <source>
        <dbReference type="Proteomes" id="UP001358417"/>
    </source>
</evidence>
<dbReference type="Gene3D" id="4.10.240.10">
    <property type="entry name" value="Zn(2)-C6 fungal-type DNA-binding domain"/>
    <property type="match status" value="1"/>
</dbReference>
<dbReference type="GO" id="GO:0008270">
    <property type="term" value="F:zinc ion binding"/>
    <property type="evidence" value="ECO:0007669"/>
    <property type="project" value="InterPro"/>
</dbReference>
<dbReference type="CDD" id="cd12148">
    <property type="entry name" value="fungal_TF_MHR"/>
    <property type="match status" value="1"/>
</dbReference>
<keyword evidence="4" id="KW-0238">DNA-binding</keyword>
<evidence type="ECO:0000256" key="1">
    <source>
        <dbReference type="ARBA" id="ARBA00004123"/>
    </source>
</evidence>
<dbReference type="InterPro" id="IPR001138">
    <property type="entry name" value="Zn2Cys6_DnaBD"/>
</dbReference>
<dbReference type="AlphaFoldDB" id="A0AAV9NH67"/>
<dbReference type="InterPro" id="IPR036864">
    <property type="entry name" value="Zn2-C6_fun-type_DNA-bd_sf"/>
</dbReference>
<proteinExistence type="predicted"/>
<dbReference type="EMBL" id="JAVRRD010000007">
    <property type="protein sequence ID" value="KAK5056782.1"/>
    <property type="molecule type" value="Genomic_DNA"/>
</dbReference>
<organism evidence="9 10">
    <name type="scientific">Exophiala bonariae</name>
    <dbReference type="NCBI Taxonomy" id="1690606"/>
    <lineage>
        <taxon>Eukaryota</taxon>
        <taxon>Fungi</taxon>
        <taxon>Dikarya</taxon>
        <taxon>Ascomycota</taxon>
        <taxon>Pezizomycotina</taxon>
        <taxon>Eurotiomycetes</taxon>
        <taxon>Chaetothyriomycetidae</taxon>
        <taxon>Chaetothyriales</taxon>
        <taxon>Herpotrichiellaceae</taxon>
        <taxon>Exophiala</taxon>
    </lineage>
</organism>
<feature type="compositionally biased region" description="Polar residues" evidence="7">
    <location>
        <begin position="269"/>
        <end position="290"/>
    </location>
</feature>
<comment type="subcellular location">
    <subcellularLocation>
        <location evidence="1">Nucleus</location>
    </subcellularLocation>
</comment>
<gene>
    <name evidence="9" type="ORF">LTR84_012314</name>
</gene>
<evidence type="ECO:0000256" key="3">
    <source>
        <dbReference type="ARBA" id="ARBA00023015"/>
    </source>
</evidence>
<keyword evidence="5" id="KW-0804">Transcription</keyword>
<dbReference type="Pfam" id="PF04082">
    <property type="entry name" value="Fungal_trans"/>
    <property type="match status" value="1"/>
</dbReference>
<evidence type="ECO:0000256" key="2">
    <source>
        <dbReference type="ARBA" id="ARBA00022723"/>
    </source>
</evidence>
<dbReference type="PANTHER" id="PTHR47338">
    <property type="entry name" value="ZN(II)2CYS6 TRANSCRIPTION FACTOR (EUROFUNG)-RELATED"/>
    <property type="match status" value="1"/>
</dbReference>
<feature type="compositionally biased region" description="Polar residues" evidence="7">
    <location>
        <begin position="238"/>
        <end position="258"/>
    </location>
</feature>